<evidence type="ECO:0000256" key="1">
    <source>
        <dbReference type="ARBA" id="ARBA00004323"/>
    </source>
</evidence>
<reference evidence="6" key="1">
    <citation type="submission" date="2022-11" db="EMBL/GenBank/DDBJ databases">
        <authorList>
            <person name="Hyden B.L."/>
            <person name="Feng K."/>
            <person name="Yates T."/>
            <person name="Jawdy S."/>
            <person name="Smart L.B."/>
            <person name="Muchero W."/>
        </authorList>
    </citation>
    <scope>NUCLEOTIDE SEQUENCE</scope>
    <source>
        <tissue evidence="6">Shoot tip</tissue>
    </source>
</reference>
<keyword evidence="3" id="KW-0808">Transferase</keyword>
<dbReference type="OrthoDB" id="826293at2759"/>
<sequence length="232" mass="25855">MPNSQAFTHFRAFLDKAYNHGQNHPWKFNSPKSRPRLVLATRNGGVGRVISNQNQVKHLAEEIGFDVIVFEPAPQTPLQQAYALINSSHAMVGVHGAGLTHSLFLRPGVVFMQVVPIGAGWLAEVCFANSARAMGLEYLEYRIGVEESSLTDKYGKNSLLIEDPATFRGEKWSSAVMDIYLKEQNVKLDLIRFREYLKEAYKKAEKVHGKRGLASARSDRTHCGYACCALAS</sequence>
<evidence type="ECO:0000259" key="5">
    <source>
        <dbReference type="Pfam" id="PF04577"/>
    </source>
</evidence>
<dbReference type="Proteomes" id="UP001151532">
    <property type="component" value="Chromosome 10"/>
</dbReference>
<dbReference type="PANTHER" id="PTHR20961">
    <property type="entry name" value="GLYCOSYLTRANSFERASE"/>
    <property type="match status" value="1"/>
</dbReference>
<proteinExistence type="predicted"/>
<comment type="caution">
    <text evidence="6">The sequence shown here is derived from an EMBL/GenBank/DDBJ whole genome shotgun (WGS) entry which is preliminary data.</text>
</comment>
<feature type="domain" description="Glycosyltransferase 61 catalytic" evidence="5">
    <location>
        <begin position="6"/>
        <end position="110"/>
    </location>
</feature>
<keyword evidence="7" id="KW-1185">Reference proteome</keyword>
<dbReference type="AlphaFoldDB" id="A0A9Q0TV23"/>
<name>A0A9Q0TV23_SALPP</name>
<dbReference type="EMBL" id="JAPFFK010000014">
    <property type="protein sequence ID" value="KAJ6718339.1"/>
    <property type="molecule type" value="Genomic_DNA"/>
</dbReference>
<evidence type="ECO:0000313" key="6">
    <source>
        <dbReference type="EMBL" id="KAJ6718339.1"/>
    </source>
</evidence>
<dbReference type="InterPro" id="IPR049625">
    <property type="entry name" value="Glyco_transf_61_cat"/>
</dbReference>
<reference evidence="6" key="2">
    <citation type="journal article" date="2023" name="Int. J. Mol. Sci.">
        <title>De Novo Assembly and Annotation of 11 Diverse Shrub Willow (Salix) Genomes Reveals Novel Gene Organization in Sex-Linked Regions.</title>
        <authorList>
            <person name="Hyden B."/>
            <person name="Feng K."/>
            <person name="Yates T.B."/>
            <person name="Jawdy S."/>
            <person name="Cereghino C."/>
            <person name="Smart L.B."/>
            <person name="Muchero W."/>
        </authorList>
    </citation>
    <scope>NUCLEOTIDE SEQUENCE</scope>
    <source>
        <tissue evidence="6">Shoot tip</tissue>
    </source>
</reference>
<evidence type="ECO:0000313" key="7">
    <source>
        <dbReference type="Proteomes" id="UP001151532"/>
    </source>
</evidence>
<dbReference type="PANTHER" id="PTHR20961:SF98">
    <property type="entry name" value="GLYCOSYLTRANSFERASE"/>
    <property type="match status" value="1"/>
</dbReference>
<evidence type="ECO:0000256" key="4">
    <source>
        <dbReference type="ARBA" id="ARBA00023180"/>
    </source>
</evidence>
<dbReference type="GO" id="GO:0000139">
    <property type="term" value="C:Golgi membrane"/>
    <property type="evidence" value="ECO:0007669"/>
    <property type="project" value="UniProtKB-SubCell"/>
</dbReference>
<keyword evidence="2" id="KW-0328">Glycosyltransferase</keyword>
<evidence type="ECO:0000256" key="3">
    <source>
        <dbReference type="ARBA" id="ARBA00022679"/>
    </source>
</evidence>
<accession>A0A9Q0TV23</accession>
<dbReference type="InterPro" id="IPR007657">
    <property type="entry name" value="Glycosyltransferase_61"/>
</dbReference>
<gene>
    <name evidence="6" type="ORF">OIU79_006281</name>
</gene>
<comment type="subcellular location">
    <subcellularLocation>
        <location evidence="1">Golgi apparatus membrane</location>
        <topology evidence="1">Single-pass type II membrane protein</topology>
    </subcellularLocation>
</comment>
<organism evidence="6 7">
    <name type="scientific">Salix purpurea</name>
    <name type="common">Purple osier willow</name>
    <dbReference type="NCBI Taxonomy" id="77065"/>
    <lineage>
        <taxon>Eukaryota</taxon>
        <taxon>Viridiplantae</taxon>
        <taxon>Streptophyta</taxon>
        <taxon>Embryophyta</taxon>
        <taxon>Tracheophyta</taxon>
        <taxon>Spermatophyta</taxon>
        <taxon>Magnoliopsida</taxon>
        <taxon>eudicotyledons</taxon>
        <taxon>Gunneridae</taxon>
        <taxon>Pentapetalae</taxon>
        <taxon>rosids</taxon>
        <taxon>fabids</taxon>
        <taxon>Malpighiales</taxon>
        <taxon>Salicaceae</taxon>
        <taxon>Saliceae</taxon>
        <taxon>Salix</taxon>
    </lineage>
</organism>
<dbReference type="Pfam" id="PF04577">
    <property type="entry name" value="Glyco_transf_61"/>
    <property type="match status" value="1"/>
</dbReference>
<dbReference type="GO" id="GO:0016763">
    <property type="term" value="F:pentosyltransferase activity"/>
    <property type="evidence" value="ECO:0007669"/>
    <property type="project" value="UniProtKB-ARBA"/>
</dbReference>
<protein>
    <submittedName>
        <fullName evidence="6">GLYCOSYLTRANSFERASE</fullName>
    </submittedName>
</protein>
<keyword evidence="4" id="KW-0325">Glycoprotein</keyword>
<evidence type="ECO:0000256" key="2">
    <source>
        <dbReference type="ARBA" id="ARBA00022676"/>
    </source>
</evidence>